<protein>
    <submittedName>
        <fullName evidence="1">Uncharacterized protein</fullName>
    </submittedName>
</protein>
<reference evidence="1" key="1">
    <citation type="journal article" date="2014" name="Int. J. Syst. Evol. Microbiol.">
        <title>Complete genome sequence of Corynebacterium casei LMG S-19264T (=DSM 44701T), isolated from a smear-ripened cheese.</title>
        <authorList>
            <consortium name="US DOE Joint Genome Institute (JGI-PGF)"/>
            <person name="Walter F."/>
            <person name="Albersmeier A."/>
            <person name="Kalinowski J."/>
            <person name="Ruckert C."/>
        </authorList>
    </citation>
    <scope>NUCLEOTIDE SEQUENCE</scope>
    <source>
        <strain evidence="1">CGMCC 1.15448</strain>
    </source>
</reference>
<evidence type="ECO:0000313" key="1">
    <source>
        <dbReference type="EMBL" id="GGA93331.1"/>
    </source>
</evidence>
<dbReference type="EMBL" id="BMJC01000001">
    <property type="protein sequence ID" value="GGA93331.1"/>
    <property type="molecule type" value="Genomic_DNA"/>
</dbReference>
<dbReference type="RefSeq" id="WP_188930256.1">
    <property type="nucleotide sequence ID" value="NZ_BMJC01000001.1"/>
</dbReference>
<evidence type="ECO:0000313" key="2">
    <source>
        <dbReference type="Proteomes" id="UP000607559"/>
    </source>
</evidence>
<dbReference type="AlphaFoldDB" id="A0A8J2UBN7"/>
<organism evidence="1 2">
    <name type="scientific">Puia dinghuensis</name>
    <dbReference type="NCBI Taxonomy" id="1792502"/>
    <lineage>
        <taxon>Bacteria</taxon>
        <taxon>Pseudomonadati</taxon>
        <taxon>Bacteroidota</taxon>
        <taxon>Chitinophagia</taxon>
        <taxon>Chitinophagales</taxon>
        <taxon>Chitinophagaceae</taxon>
        <taxon>Puia</taxon>
    </lineage>
</organism>
<name>A0A8J2UBN7_9BACT</name>
<dbReference type="Proteomes" id="UP000607559">
    <property type="component" value="Unassembled WGS sequence"/>
</dbReference>
<comment type="caution">
    <text evidence="1">The sequence shown here is derived from an EMBL/GenBank/DDBJ whole genome shotgun (WGS) entry which is preliminary data.</text>
</comment>
<sequence>MSQIPTREEIEVMVALGQMFILRVSEGEERVYNVQPAEEGLRPLIEAMDDTLQVKVIVNTRGQFNPAINGFNFDEANATLGFLLRPGAKPAEVEIFFKRIMVEFNDRESPAMMRFWKDFIDVHEYFYYVEVLRCNCEEDPVVRKSDIDSAVNVLAERITSSTDMFGAREANGQASA</sequence>
<accession>A0A8J2UBN7</accession>
<reference evidence="1" key="2">
    <citation type="submission" date="2020-09" db="EMBL/GenBank/DDBJ databases">
        <authorList>
            <person name="Sun Q."/>
            <person name="Zhou Y."/>
        </authorList>
    </citation>
    <scope>NUCLEOTIDE SEQUENCE</scope>
    <source>
        <strain evidence="1">CGMCC 1.15448</strain>
    </source>
</reference>
<gene>
    <name evidence="1" type="ORF">GCM10011511_15920</name>
</gene>
<keyword evidence="2" id="KW-1185">Reference proteome</keyword>
<proteinExistence type="predicted"/>